<reference evidence="5 6" key="1">
    <citation type="submission" date="2023-06" db="EMBL/GenBank/DDBJ databases">
        <title>Black Yeasts Isolated from many extreme environments.</title>
        <authorList>
            <person name="Coleine C."/>
            <person name="Stajich J.E."/>
            <person name="Selbmann L."/>
        </authorList>
    </citation>
    <scope>NUCLEOTIDE SEQUENCE [LARGE SCALE GENOMIC DNA]</scope>
    <source>
        <strain evidence="5 6">CCFEE 5887</strain>
    </source>
</reference>
<evidence type="ECO:0000313" key="6">
    <source>
        <dbReference type="Proteomes" id="UP001345827"/>
    </source>
</evidence>
<dbReference type="GO" id="GO:0016491">
    <property type="term" value="F:oxidoreductase activity"/>
    <property type="evidence" value="ECO:0007669"/>
    <property type="project" value="UniProtKB-KW"/>
</dbReference>
<feature type="domain" description="FAD-binding" evidence="4">
    <location>
        <begin position="75"/>
        <end position="308"/>
    </location>
</feature>
<evidence type="ECO:0000313" key="5">
    <source>
        <dbReference type="EMBL" id="KAK5528393.1"/>
    </source>
</evidence>
<keyword evidence="1" id="KW-0285">Flavoprotein</keyword>
<keyword evidence="6" id="KW-1185">Reference proteome</keyword>
<dbReference type="PANTHER" id="PTHR46720">
    <property type="entry name" value="HYDROXYLASE, PUTATIVE (AFU_ORTHOLOGUE AFUA_3G01460)-RELATED"/>
    <property type="match status" value="1"/>
</dbReference>
<accession>A0AAV9PWE9</accession>
<dbReference type="InterPro" id="IPR036188">
    <property type="entry name" value="FAD/NAD-bd_sf"/>
</dbReference>
<evidence type="ECO:0000256" key="1">
    <source>
        <dbReference type="ARBA" id="ARBA00022630"/>
    </source>
</evidence>
<keyword evidence="2" id="KW-0274">FAD</keyword>
<dbReference type="SUPFAM" id="SSF51905">
    <property type="entry name" value="FAD/NAD(P)-binding domain"/>
    <property type="match status" value="1"/>
</dbReference>
<name>A0AAV9PWE9_9PEZI</name>
<dbReference type="GO" id="GO:0071949">
    <property type="term" value="F:FAD binding"/>
    <property type="evidence" value="ECO:0007669"/>
    <property type="project" value="InterPro"/>
</dbReference>
<dbReference type="Gene3D" id="3.50.50.60">
    <property type="entry name" value="FAD/NAD(P)-binding domain"/>
    <property type="match status" value="1"/>
</dbReference>
<dbReference type="PANTHER" id="PTHR46720:SF3">
    <property type="entry name" value="FAD-BINDING DOMAIN-CONTAINING PROTEIN-RELATED"/>
    <property type="match status" value="1"/>
</dbReference>
<organism evidence="5 6">
    <name type="scientific">Vermiconidia calcicola</name>
    <dbReference type="NCBI Taxonomy" id="1690605"/>
    <lineage>
        <taxon>Eukaryota</taxon>
        <taxon>Fungi</taxon>
        <taxon>Dikarya</taxon>
        <taxon>Ascomycota</taxon>
        <taxon>Pezizomycotina</taxon>
        <taxon>Dothideomycetes</taxon>
        <taxon>Dothideomycetidae</taxon>
        <taxon>Mycosphaerellales</taxon>
        <taxon>Extremaceae</taxon>
        <taxon>Vermiconidia</taxon>
    </lineage>
</organism>
<dbReference type="PRINTS" id="PR00420">
    <property type="entry name" value="RNGMNOXGNASE"/>
</dbReference>
<dbReference type="SUPFAM" id="SSF54373">
    <property type="entry name" value="FAD-linked reductases, C-terminal domain"/>
    <property type="match status" value="1"/>
</dbReference>
<dbReference type="InterPro" id="IPR051104">
    <property type="entry name" value="FAD_monoxygenase"/>
</dbReference>
<comment type="caution">
    <text evidence="5">The sequence shown here is derived from an EMBL/GenBank/DDBJ whole genome shotgun (WGS) entry which is preliminary data.</text>
</comment>
<gene>
    <name evidence="5" type="ORF">LTR25_010392</name>
</gene>
<proteinExistence type="predicted"/>
<dbReference type="Pfam" id="PF01494">
    <property type="entry name" value="FAD_binding_3"/>
    <property type="match status" value="1"/>
</dbReference>
<dbReference type="Proteomes" id="UP001345827">
    <property type="component" value="Unassembled WGS sequence"/>
</dbReference>
<dbReference type="EMBL" id="JAXLQG010000026">
    <property type="protein sequence ID" value="KAK5528393.1"/>
    <property type="molecule type" value="Genomic_DNA"/>
</dbReference>
<sequence length="364" mass="40414">MVKLDPRIYNAYMALKTENGRECKKDTWFDIRLGQGNVHELIGEPKIGSMGGGNVLRASFLMELVKLLPEGCATFGKALSSIDQHDGRVTLHFADGTSADADVVVGCDGIRSKVRHSLLGKGHEASKAVFAGMYLYRGVVEMESAIAAVGEDFALSSQVYMGRNGDLVTYPIEHGSLLNVVAFQKQEGDMWKHTNWVVESSKEEMAQDFAGWDGKVQKILELLTNPQRHALFDMPPIERYSSGCITLLGDAAHASTSHSGAGAGMAVEDAFILSEFLSDRRISSIDDIPAALVAYDNVRRPRTQKLVQYSRESGMLFQMRHPGIEDDIGKIKKELKTRQRWIWDIDLDQHLEEAKLEQLKSSRV</sequence>
<evidence type="ECO:0000256" key="2">
    <source>
        <dbReference type="ARBA" id="ARBA00022827"/>
    </source>
</evidence>
<dbReference type="InterPro" id="IPR002938">
    <property type="entry name" value="FAD-bd"/>
</dbReference>
<evidence type="ECO:0000256" key="3">
    <source>
        <dbReference type="ARBA" id="ARBA00023002"/>
    </source>
</evidence>
<dbReference type="GO" id="GO:0044550">
    <property type="term" value="P:secondary metabolite biosynthetic process"/>
    <property type="evidence" value="ECO:0007669"/>
    <property type="project" value="TreeGrafter"/>
</dbReference>
<keyword evidence="3" id="KW-0560">Oxidoreductase</keyword>
<dbReference type="AlphaFoldDB" id="A0AAV9PWE9"/>
<evidence type="ECO:0000259" key="4">
    <source>
        <dbReference type="Pfam" id="PF01494"/>
    </source>
</evidence>
<protein>
    <recommendedName>
        <fullName evidence="4">FAD-binding domain-containing protein</fullName>
    </recommendedName>
</protein>